<proteinExistence type="inferred from homology"/>
<evidence type="ECO:0000256" key="1">
    <source>
        <dbReference type="ARBA" id="ARBA00005695"/>
    </source>
</evidence>
<dbReference type="Gene3D" id="3.40.190.10">
    <property type="entry name" value="Periplasmic binding protein-like II"/>
    <property type="match status" value="1"/>
</dbReference>
<evidence type="ECO:0000313" key="6">
    <source>
        <dbReference type="Proteomes" id="UP000010846"/>
    </source>
</evidence>
<dbReference type="Proteomes" id="UP000010846">
    <property type="component" value="Chromosome"/>
</dbReference>
<keyword evidence="3" id="KW-0732">Signal</keyword>
<name>L0IB73_HALRX</name>
<dbReference type="InterPro" id="IPR000914">
    <property type="entry name" value="SBP_5_dom"/>
</dbReference>
<comment type="similarity">
    <text evidence="1">Belongs to the bacterial solute-binding protein 5 family.</text>
</comment>
<accession>L0IB73</accession>
<dbReference type="OrthoDB" id="194307at2157"/>
<gene>
    <name evidence="5" type="ordered locus">Halru_0867</name>
</gene>
<dbReference type="RefSeq" id="WP_015300158.1">
    <property type="nucleotide sequence ID" value="NC_019964.1"/>
</dbReference>
<dbReference type="eggNOG" id="arCOG01534">
    <property type="taxonomic scope" value="Archaea"/>
</dbReference>
<dbReference type="GeneID" id="14375121"/>
<protein>
    <submittedName>
        <fullName evidence="5">Extracellular solute-binding protein, family 5</fullName>
    </submittedName>
</protein>
<sequence>MTGTGPRSSGRHSRRTFLATVGTGVTLSTSGCTELFTEVSSWGDQLSVTITTVPDDDDRQSNGIFKHLESSLRAAGIDVTPELRTTAQFEKKVLIDQDFDIFVGRYPGTPRPDGLYELLHSTFAYEPGWQNPYGMTDIDLDDRLERLRHATGTDRSAAIESVFDSFLDTKPFVPICAPSIYYAVNDQQFTGWDRQSFRTRLGYVDLDPAAAVDQFDGLVTDARPMQNLNPLATHYRHTGAITSLLYDSLATRSGAGLSPWMAHDWEWRDGRLTATMRPDLTSHDEEPVTAEDVAFTFEFLADLSLGRADSPIPAPRFRRETSAVTSATATDDETVEFTVDASREVATSVLTVPILPEHVWRPIVDELDEETASTATWLREELMNEEISRVGSGPYRFGSWVQGDLLTLDRFDGHFSVEDPDLPGVPVESLVLRNASNGSVAIEMVDAGDASALVTPIEADVIGETQEMETAARIHDPGWAYYQIGFNTQKHPFSNHRFRRAVASLIDRQWLAETVFHGHAQPLSVPKVDSSAMDDYAWTGADPETPFVGTDGEIDVEAARDLFRKASFEYNDSGELVVDD</sequence>
<organism evidence="5 6">
    <name type="scientific">Halovivax ruber (strain DSM 18193 / JCM 13892 / XH-70)</name>
    <dbReference type="NCBI Taxonomy" id="797302"/>
    <lineage>
        <taxon>Archaea</taxon>
        <taxon>Methanobacteriati</taxon>
        <taxon>Methanobacteriota</taxon>
        <taxon>Stenosarchaea group</taxon>
        <taxon>Halobacteria</taxon>
        <taxon>Halobacteriales</taxon>
        <taxon>Natrialbaceae</taxon>
        <taxon>Halovivax</taxon>
    </lineage>
</organism>
<dbReference type="GO" id="GO:0015833">
    <property type="term" value="P:peptide transport"/>
    <property type="evidence" value="ECO:0007669"/>
    <property type="project" value="TreeGrafter"/>
</dbReference>
<dbReference type="GO" id="GO:1904680">
    <property type="term" value="F:peptide transmembrane transporter activity"/>
    <property type="evidence" value="ECO:0007669"/>
    <property type="project" value="TreeGrafter"/>
</dbReference>
<dbReference type="EMBL" id="CP003050">
    <property type="protein sequence ID" value="AGB15491.1"/>
    <property type="molecule type" value="Genomic_DNA"/>
</dbReference>
<evidence type="ECO:0000259" key="4">
    <source>
        <dbReference type="Pfam" id="PF00496"/>
    </source>
</evidence>
<evidence type="ECO:0000256" key="2">
    <source>
        <dbReference type="ARBA" id="ARBA00022448"/>
    </source>
</evidence>
<feature type="domain" description="Solute-binding protein family 5" evidence="4">
    <location>
        <begin position="257"/>
        <end position="575"/>
    </location>
</feature>
<dbReference type="PANTHER" id="PTHR30290:SF9">
    <property type="entry name" value="OLIGOPEPTIDE-BINDING PROTEIN APPA"/>
    <property type="match status" value="1"/>
</dbReference>
<dbReference type="PANTHER" id="PTHR30290">
    <property type="entry name" value="PERIPLASMIC BINDING COMPONENT OF ABC TRANSPORTER"/>
    <property type="match status" value="1"/>
</dbReference>
<dbReference type="AlphaFoldDB" id="L0IB73"/>
<evidence type="ECO:0000256" key="3">
    <source>
        <dbReference type="ARBA" id="ARBA00022729"/>
    </source>
</evidence>
<dbReference type="STRING" id="797302.Halru_0867"/>
<dbReference type="Gene3D" id="3.10.105.10">
    <property type="entry name" value="Dipeptide-binding Protein, Domain 3"/>
    <property type="match status" value="2"/>
</dbReference>
<evidence type="ECO:0000313" key="5">
    <source>
        <dbReference type="EMBL" id="AGB15491.1"/>
    </source>
</evidence>
<dbReference type="KEGG" id="hru:Halru_0867"/>
<dbReference type="HOGENOM" id="CLU_035683_0_0_2"/>
<reference evidence="5" key="1">
    <citation type="submission" date="2011-09" db="EMBL/GenBank/DDBJ databases">
        <title>Complete sequence of Halovivax ruber XH-70.</title>
        <authorList>
            <consortium name="US DOE Joint Genome Institute"/>
            <person name="Lucas S."/>
            <person name="Han J."/>
            <person name="Lapidus A."/>
            <person name="Cheng J.-F."/>
            <person name="Goodwin L."/>
            <person name="Pitluck S."/>
            <person name="Peters L."/>
            <person name="Mikhailova N."/>
            <person name="Davenport K."/>
            <person name="Detter J.C."/>
            <person name="Han C."/>
            <person name="Tapia R."/>
            <person name="Land M."/>
            <person name="Hauser L."/>
            <person name="Kyrpides N."/>
            <person name="Ivanova N."/>
            <person name="Pagani I."/>
            <person name="Sproer C."/>
            <person name="Anderson I."/>
            <person name="Woyke T."/>
        </authorList>
    </citation>
    <scope>NUCLEOTIDE SEQUENCE</scope>
    <source>
        <strain evidence="5">XH-70</strain>
    </source>
</reference>
<keyword evidence="6" id="KW-1185">Reference proteome</keyword>
<dbReference type="SUPFAM" id="SSF53850">
    <property type="entry name" value="Periplasmic binding protein-like II"/>
    <property type="match status" value="2"/>
</dbReference>
<keyword evidence="2" id="KW-0813">Transport</keyword>
<dbReference type="PROSITE" id="PS51257">
    <property type="entry name" value="PROKAR_LIPOPROTEIN"/>
    <property type="match status" value="1"/>
</dbReference>
<dbReference type="Pfam" id="PF00496">
    <property type="entry name" value="SBP_bac_5"/>
    <property type="match status" value="1"/>
</dbReference>
<dbReference type="eggNOG" id="arCOG06295">
    <property type="taxonomic scope" value="Archaea"/>
</dbReference>
<dbReference type="InterPro" id="IPR039424">
    <property type="entry name" value="SBP_5"/>
</dbReference>